<keyword evidence="3" id="KW-1185">Reference proteome</keyword>
<protein>
    <recommendedName>
        <fullName evidence="4">Helix-turn-helix domain-containing protein</fullName>
    </recommendedName>
</protein>
<dbReference type="RefSeq" id="WP_082218143.1">
    <property type="nucleotide sequence ID" value="NZ_FUZA01000022.1"/>
</dbReference>
<name>A0A1T5HJK9_9BACT</name>
<gene>
    <name evidence="2" type="ORF">SAMN05660293_05736</name>
</gene>
<sequence>MARISISEAARLTGKNRSTLHRHIKSGKLSKHLDDDNNPLLDTSELSRIYQSFKVHVALPQVGVISQSNSMQQAATPNKIRNAAAEIELLKLKLQHAEEKVSTEENRRHESEQREQEAKEEIGRLLAIVEKQTYLLAAPPKVDLPEKQSPKGWFRRLFD</sequence>
<accession>A0A1T5HJK9</accession>
<dbReference type="Proteomes" id="UP000190897">
    <property type="component" value="Unassembled WGS sequence"/>
</dbReference>
<feature type="region of interest" description="Disordered" evidence="1">
    <location>
        <begin position="97"/>
        <end position="119"/>
    </location>
</feature>
<dbReference type="EMBL" id="FUZA01000022">
    <property type="protein sequence ID" value="SKC20875.1"/>
    <property type="molecule type" value="Genomic_DNA"/>
</dbReference>
<organism evidence="2 3">
    <name type="scientific">Dyadobacter psychrophilus</name>
    <dbReference type="NCBI Taxonomy" id="651661"/>
    <lineage>
        <taxon>Bacteria</taxon>
        <taxon>Pseudomonadati</taxon>
        <taxon>Bacteroidota</taxon>
        <taxon>Cytophagia</taxon>
        <taxon>Cytophagales</taxon>
        <taxon>Spirosomataceae</taxon>
        <taxon>Dyadobacter</taxon>
    </lineage>
</organism>
<dbReference type="OrthoDB" id="962262at2"/>
<evidence type="ECO:0000256" key="1">
    <source>
        <dbReference type="SAM" id="MobiDB-lite"/>
    </source>
</evidence>
<proteinExistence type="predicted"/>
<reference evidence="3" key="1">
    <citation type="submission" date="2017-02" db="EMBL/GenBank/DDBJ databases">
        <authorList>
            <person name="Varghese N."/>
            <person name="Submissions S."/>
        </authorList>
    </citation>
    <scope>NUCLEOTIDE SEQUENCE [LARGE SCALE GENOMIC DNA]</scope>
    <source>
        <strain evidence="3">DSM 22270</strain>
    </source>
</reference>
<dbReference type="AlphaFoldDB" id="A0A1T5HJK9"/>
<evidence type="ECO:0000313" key="3">
    <source>
        <dbReference type="Proteomes" id="UP000190897"/>
    </source>
</evidence>
<dbReference type="STRING" id="651661.SAMN05660293_05736"/>
<evidence type="ECO:0008006" key="4">
    <source>
        <dbReference type="Google" id="ProtNLM"/>
    </source>
</evidence>
<evidence type="ECO:0000313" key="2">
    <source>
        <dbReference type="EMBL" id="SKC20875.1"/>
    </source>
</evidence>